<keyword evidence="3" id="KW-1185">Reference proteome</keyword>
<feature type="compositionally biased region" description="Basic and acidic residues" evidence="2">
    <location>
        <begin position="71"/>
        <end position="90"/>
    </location>
</feature>
<comment type="similarity">
    <text evidence="1">Belongs to the SNF7 family.</text>
</comment>
<reference evidence="4" key="1">
    <citation type="submission" date="2016-11" db="UniProtKB">
        <authorList>
            <consortium name="WormBaseParasite"/>
        </authorList>
    </citation>
    <scope>IDENTIFICATION</scope>
</reference>
<accession>A0A1I8AH57</accession>
<evidence type="ECO:0000313" key="3">
    <source>
        <dbReference type="Proteomes" id="UP000095287"/>
    </source>
</evidence>
<protein>
    <submittedName>
        <fullName evidence="4">Charged multivesicular body protein 6</fullName>
    </submittedName>
</protein>
<organism evidence="3 4">
    <name type="scientific">Steinernema glaseri</name>
    <dbReference type="NCBI Taxonomy" id="37863"/>
    <lineage>
        <taxon>Eukaryota</taxon>
        <taxon>Metazoa</taxon>
        <taxon>Ecdysozoa</taxon>
        <taxon>Nematoda</taxon>
        <taxon>Chromadorea</taxon>
        <taxon>Rhabditida</taxon>
        <taxon>Tylenchina</taxon>
        <taxon>Panagrolaimomorpha</taxon>
        <taxon>Strongyloidoidea</taxon>
        <taxon>Steinernematidae</taxon>
        <taxon>Steinernema</taxon>
    </lineage>
</organism>
<dbReference type="InterPro" id="IPR005024">
    <property type="entry name" value="Snf7_fam"/>
</dbReference>
<dbReference type="Proteomes" id="UP000095287">
    <property type="component" value="Unplaced"/>
</dbReference>
<proteinExistence type="inferred from homology"/>
<dbReference type="Pfam" id="PF03357">
    <property type="entry name" value="Snf7"/>
    <property type="match status" value="1"/>
</dbReference>
<name>A0A1I8AH57_9BILA</name>
<feature type="region of interest" description="Disordered" evidence="2">
    <location>
        <begin position="63"/>
        <end position="90"/>
    </location>
</feature>
<evidence type="ECO:0000313" key="4">
    <source>
        <dbReference type="WBParaSite" id="L893_g5689.t1"/>
    </source>
</evidence>
<evidence type="ECO:0000256" key="1">
    <source>
        <dbReference type="ARBA" id="ARBA00006190"/>
    </source>
</evidence>
<dbReference type="WBParaSite" id="L893_g5689.t1">
    <property type="protein sequence ID" value="L893_g5689.t1"/>
    <property type="gene ID" value="L893_g5689"/>
</dbReference>
<evidence type="ECO:0000256" key="2">
    <source>
        <dbReference type="SAM" id="MobiDB-lite"/>
    </source>
</evidence>
<dbReference type="GO" id="GO:0007034">
    <property type="term" value="P:vacuolar transport"/>
    <property type="evidence" value="ECO:0007669"/>
    <property type="project" value="InterPro"/>
</dbReference>
<sequence>MFSIEDVEAIMEDTREAAEYQEEISNMIAGGLSQSDLADVEEEFERLVEAEAGEVVLPEVPTEEPVVPEAEGERPVREKPKREKVLVATE</sequence>
<dbReference type="AlphaFoldDB" id="A0A1I8AH57"/>